<dbReference type="EMBL" id="JBHUHD010000001">
    <property type="protein sequence ID" value="MFD2143065.1"/>
    <property type="molecule type" value="Genomic_DNA"/>
</dbReference>
<dbReference type="SUPFAM" id="SSF53254">
    <property type="entry name" value="Phosphoglycerate mutase-like"/>
    <property type="match status" value="1"/>
</dbReference>
<dbReference type="PANTHER" id="PTHR47623">
    <property type="entry name" value="OS09G0287300 PROTEIN"/>
    <property type="match status" value="1"/>
</dbReference>
<dbReference type="Gene3D" id="3.40.50.1240">
    <property type="entry name" value="Phosphoglycerate mutase-like"/>
    <property type="match status" value="1"/>
</dbReference>
<dbReference type="SMART" id="SM00855">
    <property type="entry name" value="PGAM"/>
    <property type="match status" value="1"/>
</dbReference>
<dbReference type="CDD" id="cd07067">
    <property type="entry name" value="HP_PGM_like"/>
    <property type="match status" value="1"/>
</dbReference>
<dbReference type="RefSeq" id="WP_213355947.1">
    <property type="nucleotide sequence ID" value="NZ_JAHBGB010000044.1"/>
</dbReference>
<dbReference type="InterPro" id="IPR029033">
    <property type="entry name" value="His_PPase_superfam"/>
</dbReference>
<sequence length="168" mass="18223">MLRLMLFRHTKSDWPAGVADRERPLAARGRKAAPIMGNYMVSTGLTPSQVLVSPARRTLETWAAASDSWASPPPTTYEEAIYEAASEMLLDVIRRRGTDSPLMLVGHNPGLESLTARLVVSAERVRLPVKFPTGGLAVIDLPGESWAAVSPGTGTLERFVTPRGVEED</sequence>
<protein>
    <submittedName>
        <fullName evidence="1">SixA phosphatase family protein</fullName>
    </submittedName>
</protein>
<proteinExistence type="predicted"/>
<name>A0ABW4Z3M9_9HYPH</name>
<dbReference type="PANTHER" id="PTHR47623:SF1">
    <property type="entry name" value="OS09G0287300 PROTEIN"/>
    <property type="match status" value="1"/>
</dbReference>
<dbReference type="Proteomes" id="UP001597299">
    <property type="component" value="Unassembled WGS sequence"/>
</dbReference>
<dbReference type="Pfam" id="PF00300">
    <property type="entry name" value="His_Phos_1"/>
    <property type="match status" value="1"/>
</dbReference>
<dbReference type="InterPro" id="IPR013078">
    <property type="entry name" value="His_Pase_superF_clade-1"/>
</dbReference>
<evidence type="ECO:0000313" key="2">
    <source>
        <dbReference type="Proteomes" id="UP001597299"/>
    </source>
</evidence>
<evidence type="ECO:0000313" key="1">
    <source>
        <dbReference type="EMBL" id="MFD2143065.1"/>
    </source>
</evidence>
<gene>
    <name evidence="1" type="ORF">ACFSNC_21880</name>
</gene>
<keyword evidence="2" id="KW-1185">Reference proteome</keyword>
<reference evidence="2" key="1">
    <citation type="journal article" date="2019" name="Int. J. Syst. Evol. Microbiol.">
        <title>The Global Catalogue of Microorganisms (GCM) 10K type strain sequencing project: providing services to taxonomists for standard genome sequencing and annotation.</title>
        <authorList>
            <consortium name="The Broad Institute Genomics Platform"/>
            <consortium name="The Broad Institute Genome Sequencing Center for Infectious Disease"/>
            <person name="Wu L."/>
            <person name="Ma J."/>
        </authorList>
    </citation>
    <scope>NUCLEOTIDE SEQUENCE [LARGE SCALE GENOMIC DNA]</scope>
    <source>
        <strain evidence="2">CCM 7435</strain>
    </source>
</reference>
<accession>A0ABW4Z3M9</accession>
<organism evidence="1 2">
    <name type="scientific">Ancylobacter oerskovii</name>
    <dbReference type="NCBI Taxonomy" id="459519"/>
    <lineage>
        <taxon>Bacteria</taxon>
        <taxon>Pseudomonadati</taxon>
        <taxon>Pseudomonadota</taxon>
        <taxon>Alphaproteobacteria</taxon>
        <taxon>Hyphomicrobiales</taxon>
        <taxon>Xanthobacteraceae</taxon>
        <taxon>Ancylobacter</taxon>
    </lineage>
</organism>
<comment type="caution">
    <text evidence="1">The sequence shown here is derived from an EMBL/GenBank/DDBJ whole genome shotgun (WGS) entry which is preliminary data.</text>
</comment>